<feature type="transmembrane region" description="Helical" evidence="4">
    <location>
        <begin position="21"/>
        <end position="44"/>
    </location>
</feature>
<dbReference type="Gene3D" id="1.20.1250.20">
    <property type="entry name" value="MFS general substrate transporter like domains"/>
    <property type="match status" value="1"/>
</dbReference>
<evidence type="ECO:0000259" key="5">
    <source>
        <dbReference type="PROSITE" id="PS50850"/>
    </source>
</evidence>
<gene>
    <name evidence="6" type="ORF">K8W16_09640</name>
</gene>
<name>A0A921AXU8_9BACT</name>
<feature type="transmembrane region" description="Helical" evidence="4">
    <location>
        <begin position="144"/>
        <end position="165"/>
    </location>
</feature>
<evidence type="ECO:0000313" key="6">
    <source>
        <dbReference type="EMBL" id="HJD97891.1"/>
    </source>
</evidence>
<feature type="domain" description="Major facilitator superfamily (MFS) profile" evidence="5">
    <location>
        <begin position="18"/>
        <end position="392"/>
    </location>
</feature>
<evidence type="ECO:0000256" key="3">
    <source>
        <dbReference type="ARBA" id="ARBA00023136"/>
    </source>
</evidence>
<dbReference type="SUPFAM" id="SSF103473">
    <property type="entry name" value="MFS general substrate transporter"/>
    <property type="match status" value="1"/>
</dbReference>
<dbReference type="EMBL" id="DYZA01000194">
    <property type="protein sequence ID" value="HJD97891.1"/>
    <property type="molecule type" value="Genomic_DNA"/>
</dbReference>
<organism evidence="6 7">
    <name type="scientific">Mailhella massiliensis</name>
    <dbReference type="NCBI Taxonomy" id="1903261"/>
    <lineage>
        <taxon>Bacteria</taxon>
        <taxon>Pseudomonadati</taxon>
        <taxon>Thermodesulfobacteriota</taxon>
        <taxon>Desulfovibrionia</taxon>
        <taxon>Desulfovibrionales</taxon>
        <taxon>Desulfovibrionaceae</taxon>
        <taxon>Mailhella</taxon>
    </lineage>
</organism>
<comment type="caution">
    <text evidence="6">The sequence shown here is derived from an EMBL/GenBank/DDBJ whole genome shotgun (WGS) entry which is preliminary data.</text>
</comment>
<feature type="transmembrane region" description="Helical" evidence="4">
    <location>
        <begin position="214"/>
        <end position="236"/>
    </location>
</feature>
<feature type="transmembrane region" description="Helical" evidence="4">
    <location>
        <begin position="84"/>
        <end position="108"/>
    </location>
</feature>
<dbReference type="InterPro" id="IPR020846">
    <property type="entry name" value="MFS_dom"/>
</dbReference>
<feature type="transmembrane region" description="Helical" evidence="4">
    <location>
        <begin position="275"/>
        <end position="295"/>
    </location>
</feature>
<sequence length="412" mass="44305">MKTSPPKENTGQALFTRNFSLICLANLCTCMAGYSIMPVLPLYLMDELHSPKSVMGAAMAVFPLVALLFRPVSGLIVDRFNRRLVLIISTLVCMACFPLCLAAAGVMLFMFIRLLHGVAFSSMTTSQATLAVDFMPEGKIGTGIGIFSSTVSLGMIFGPMLGLFVADAFSYAAAFWVPSAFAAAGAVFQACLHPRRQKAPEQKKITMDMLFMKSGAWALAALLIAAFMQGMITNYISVLAREHGLADYASLYFLLMGLGLMASRLFSGYITDHGFTVHLICTAELFTMGGVWLLSSTSSPTVFVLCGVLLGMSMGALTPSYQTILMRLSPRDRRGVASSMYFIGMDGGIFLALVSGGLIAEIMGMAAAYRVGATGQLLALAVFFRFVVPQLKECRAAEDPRPTEKAQSTELS</sequence>
<reference evidence="6" key="1">
    <citation type="journal article" date="2021" name="PeerJ">
        <title>Extensive microbial diversity within the chicken gut microbiome revealed by metagenomics and culture.</title>
        <authorList>
            <person name="Gilroy R."/>
            <person name="Ravi A."/>
            <person name="Getino M."/>
            <person name="Pursley I."/>
            <person name="Horton D.L."/>
            <person name="Alikhan N.F."/>
            <person name="Baker D."/>
            <person name="Gharbi K."/>
            <person name="Hall N."/>
            <person name="Watson M."/>
            <person name="Adriaenssens E.M."/>
            <person name="Foster-Nyarko E."/>
            <person name="Jarju S."/>
            <person name="Secka A."/>
            <person name="Antonio M."/>
            <person name="Oren A."/>
            <person name="Chaudhuri R.R."/>
            <person name="La Ragione R."/>
            <person name="Hildebrand F."/>
            <person name="Pallen M.J."/>
        </authorList>
    </citation>
    <scope>NUCLEOTIDE SEQUENCE</scope>
    <source>
        <strain evidence="6">ChiGjej2B2-19336</strain>
    </source>
</reference>
<proteinExistence type="predicted"/>
<keyword evidence="1 4" id="KW-0812">Transmembrane</keyword>
<dbReference type="PANTHER" id="PTHR23531">
    <property type="entry name" value="QUINOLENE RESISTANCE PROTEIN NORA"/>
    <property type="match status" value="1"/>
</dbReference>
<dbReference type="Pfam" id="PF07690">
    <property type="entry name" value="MFS_1"/>
    <property type="match status" value="1"/>
</dbReference>
<dbReference type="PROSITE" id="PS50850">
    <property type="entry name" value="MFS"/>
    <property type="match status" value="1"/>
</dbReference>
<feature type="transmembrane region" description="Helical" evidence="4">
    <location>
        <begin position="366"/>
        <end position="388"/>
    </location>
</feature>
<accession>A0A921AXU8</accession>
<feature type="transmembrane region" description="Helical" evidence="4">
    <location>
        <begin position="248"/>
        <end position="266"/>
    </location>
</feature>
<feature type="transmembrane region" description="Helical" evidence="4">
    <location>
        <begin position="340"/>
        <end position="360"/>
    </location>
</feature>
<feature type="transmembrane region" description="Helical" evidence="4">
    <location>
        <begin position="171"/>
        <end position="193"/>
    </location>
</feature>
<feature type="transmembrane region" description="Helical" evidence="4">
    <location>
        <begin position="56"/>
        <end position="77"/>
    </location>
</feature>
<dbReference type="AlphaFoldDB" id="A0A921AXU8"/>
<reference evidence="6" key="2">
    <citation type="submission" date="2021-09" db="EMBL/GenBank/DDBJ databases">
        <authorList>
            <person name="Gilroy R."/>
        </authorList>
    </citation>
    <scope>NUCLEOTIDE SEQUENCE</scope>
    <source>
        <strain evidence="6">ChiGjej2B2-19336</strain>
    </source>
</reference>
<keyword evidence="2 4" id="KW-1133">Transmembrane helix</keyword>
<dbReference type="InterPro" id="IPR036259">
    <property type="entry name" value="MFS_trans_sf"/>
</dbReference>
<evidence type="ECO:0000313" key="7">
    <source>
        <dbReference type="Proteomes" id="UP000698963"/>
    </source>
</evidence>
<dbReference type="Proteomes" id="UP000698963">
    <property type="component" value="Unassembled WGS sequence"/>
</dbReference>
<dbReference type="GO" id="GO:0022857">
    <property type="term" value="F:transmembrane transporter activity"/>
    <property type="evidence" value="ECO:0007669"/>
    <property type="project" value="InterPro"/>
</dbReference>
<evidence type="ECO:0000256" key="1">
    <source>
        <dbReference type="ARBA" id="ARBA00022692"/>
    </source>
</evidence>
<protein>
    <submittedName>
        <fullName evidence="6">MFS transporter</fullName>
    </submittedName>
</protein>
<feature type="transmembrane region" description="Helical" evidence="4">
    <location>
        <begin position="114"/>
        <end position="132"/>
    </location>
</feature>
<dbReference type="CDD" id="cd17489">
    <property type="entry name" value="MFS_YfcJ_like"/>
    <property type="match status" value="1"/>
</dbReference>
<evidence type="ECO:0000256" key="2">
    <source>
        <dbReference type="ARBA" id="ARBA00022989"/>
    </source>
</evidence>
<feature type="transmembrane region" description="Helical" evidence="4">
    <location>
        <begin position="301"/>
        <end position="319"/>
    </location>
</feature>
<dbReference type="RefSeq" id="WP_304123007.1">
    <property type="nucleotide sequence ID" value="NZ_DYZA01000194.1"/>
</dbReference>
<dbReference type="InterPro" id="IPR011701">
    <property type="entry name" value="MFS"/>
</dbReference>
<dbReference type="InterPro" id="IPR052714">
    <property type="entry name" value="MFS_Exporter"/>
</dbReference>
<keyword evidence="3 4" id="KW-0472">Membrane</keyword>
<dbReference type="PANTHER" id="PTHR23531:SF1">
    <property type="entry name" value="QUINOLENE RESISTANCE PROTEIN NORA"/>
    <property type="match status" value="1"/>
</dbReference>
<evidence type="ECO:0000256" key="4">
    <source>
        <dbReference type="SAM" id="Phobius"/>
    </source>
</evidence>